<gene>
    <name evidence="3" type="ORF">ADS77_06255</name>
</gene>
<dbReference type="PATRIC" id="fig|187330.3.peg.3229"/>
<dbReference type="OrthoDB" id="5291879at2"/>
<dbReference type="SUPFAM" id="SSF56112">
    <property type="entry name" value="Protein kinase-like (PK-like)"/>
    <property type="match status" value="1"/>
</dbReference>
<reference evidence="3 4" key="1">
    <citation type="submission" date="2015-08" db="EMBL/GenBank/DDBJ databases">
        <title>Draft Genome Sequence of Pseudoalteromonas porphyrae UCD-SED14.</title>
        <authorList>
            <person name="Coil D.A."/>
            <person name="Jospin G."/>
            <person name="Lee R.D."/>
            <person name="Eisen J.A."/>
        </authorList>
    </citation>
    <scope>NUCLEOTIDE SEQUENCE [LARGE SCALE GENOMIC DNA]</scope>
    <source>
        <strain evidence="3 4">UCD-SED14</strain>
    </source>
</reference>
<dbReference type="RefSeq" id="WP_054453429.1">
    <property type="nucleotide sequence ID" value="NZ_LHPH01000005.1"/>
</dbReference>
<dbReference type="PIRSF" id="PIRSF006221">
    <property type="entry name" value="Ketosamine-3-kinase"/>
    <property type="match status" value="1"/>
</dbReference>
<comment type="caution">
    <text evidence="3">The sequence shown here is derived from an EMBL/GenBank/DDBJ whole genome shotgun (WGS) entry which is preliminary data.</text>
</comment>
<accession>A0A0N1ENG4</accession>
<proteinExistence type="inferred from homology"/>
<evidence type="ECO:0000313" key="4">
    <source>
        <dbReference type="Proteomes" id="UP000037848"/>
    </source>
</evidence>
<dbReference type="AlphaFoldDB" id="A0A0N1ENG4"/>
<comment type="similarity">
    <text evidence="1 2">Belongs to the fructosamine kinase family.</text>
</comment>
<dbReference type="STRING" id="187330.AMS58_03290"/>
<dbReference type="Pfam" id="PF03881">
    <property type="entry name" value="Fructosamin_kin"/>
    <property type="match status" value="1"/>
</dbReference>
<dbReference type="PANTHER" id="PTHR12149">
    <property type="entry name" value="FRUCTOSAMINE 3 KINASE-RELATED PROTEIN"/>
    <property type="match status" value="1"/>
</dbReference>
<protein>
    <submittedName>
        <fullName evidence="3">Fructosamine kinase</fullName>
    </submittedName>
</protein>
<dbReference type="Proteomes" id="UP000037848">
    <property type="component" value="Unassembled WGS sequence"/>
</dbReference>
<evidence type="ECO:0000256" key="2">
    <source>
        <dbReference type="PIRNR" id="PIRNR006221"/>
    </source>
</evidence>
<evidence type="ECO:0000313" key="3">
    <source>
        <dbReference type="EMBL" id="KPH64284.1"/>
    </source>
</evidence>
<keyword evidence="2 3" id="KW-0418">Kinase</keyword>
<keyword evidence="4" id="KW-1185">Reference proteome</keyword>
<evidence type="ECO:0000256" key="1">
    <source>
        <dbReference type="ARBA" id="ARBA00009460"/>
    </source>
</evidence>
<sequence length="286" mass="33481">MWNTVNEQISQAMHFDFKHTNKRQLQSTSSDMLFKISDGTHSFLVKVAHRNNLERFENDAYNLNLLTKESMFMVPDCITTGSNIEYSFIALEWLTLDQQPHTNWHIMGQHLAHLHLKHQQAMFGFDHDNFIGATAQPNRWHKKWDVFFAEERIGWQLQLLHEKGIELVDHNYFVGLIKSMLHSHIVSPSLLHGDFWRGNLGFIHSIPSVFNASCYYGDREVDIAMSELFAPLPEAFYIAYNKHYPLASGYEQRKKIYQLYPILNHANVFAGHYLTEAKQQIEQLMK</sequence>
<keyword evidence="2" id="KW-0808">Transferase</keyword>
<dbReference type="InterPro" id="IPR016477">
    <property type="entry name" value="Fructo-/Ketosamine-3-kinase"/>
</dbReference>
<organism evidence="3 4">
    <name type="scientific">Pseudoalteromonas porphyrae</name>
    <dbReference type="NCBI Taxonomy" id="187330"/>
    <lineage>
        <taxon>Bacteria</taxon>
        <taxon>Pseudomonadati</taxon>
        <taxon>Pseudomonadota</taxon>
        <taxon>Gammaproteobacteria</taxon>
        <taxon>Alteromonadales</taxon>
        <taxon>Pseudoalteromonadaceae</taxon>
        <taxon>Pseudoalteromonas</taxon>
    </lineage>
</organism>
<dbReference type="InterPro" id="IPR011009">
    <property type="entry name" value="Kinase-like_dom_sf"/>
</dbReference>
<name>A0A0N1ENG4_9GAMM</name>
<dbReference type="PANTHER" id="PTHR12149:SF8">
    <property type="entry name" value="PROTEIN-RIBULOSAMINE 3-KINASE"/>
    <property type="match status" value="1"/>
</dbReference>
<dbReference type="Gene3D" id="3.90.1200.10">
    <property type="match status" value="1"/>
</dbReference>
<dbReference type="Gene3D" id="3.30.200.20">
    <property type="entry name" value="Phosphorylase Kinase, domain 1"/>
    <property type="match status" value="1"/>
</dbReference>
<dbReference type="EMBL" id="LHPH01000005">
    <property type="protein sequence ID" value="KPH64284.1"/>
    <property type="molecule type" value="Genomic_DNA"/>
</dbReference>
<dbReference type="GO" id="GO:0016301">
    <property type="term" value="F:kinase activity"/>
    <property type="evidence" value="ECO:0007669"/>
    <property type="project" value="UniProtKB-UniRule"/>
</dbReference>